<gene>
    <name evidence="2" type="ORF">LNINA_LOCUS13605</name>
</gene>
<name>A0AAV1JYW0_9NEOP</name>
<comment type="caution">
    <text evidence="2">The sequence shown here is derived from an EMBL/GenBank/DDBJ whole genome shotgun (WGS) entry which is preliminary data.</text>
</comment>
<feature type="region of interest" description="Disordered" evidence="1">
    <location>
        <begin position="262"/>
        <end position="283"/>
    </location>
</feature>
<protein>
    <submittedName>
        <fullName evidence="2">Uncharacterized protein</fullName>
    </submittedName>
</protein>
<dbReference type="EMBL" id="CAVLEF010000279">
    <property type="protein sequence ID" value="CAK1554726.1"/>
    <property type="molecule type" value="Genomic_DNA"/>
</dbReference>
<dbReference type="AlphaFoldDB" id="A0AAV1JYW0"/>
<evidence type="ECO:0000256" key="1">
    <source>
        <dbReference type="SAM" id="MobiDB-lite"/>
    </source>
</evidence>
<proteinExistence type="predicted"/>
<organism evidence="2 3">
    <name type="scientific">Leptosia nina</name>
    <dbReference type="NCBI Taxonomy" id="320188"/>
    <lineage>
        <taxon>Eukaryota</taxon>
        <taxon>Metazoa</taxon>
        <taxon>Ecdysozoa</taxon>
        <taxon>Arthropoda</taxon>
        <taxon>Hexapoda</taxon>
        <taxon>Insecta</taxon>
        <taxon>Pterygota</taxon>
        <taxon>Neoptera</taxon>
        <taxon>Endopterygota</taxon>
        <taxon>Lepidoptera</taxon>
        <taxon>Glossata</taxon>
        <taxon>Ditrysia</taxon>
        <taxon>Papilionoidea</taxon>
        <taxon>Pieridae</taxon>
        <taxon>Pierinae</taxon>
        <taxon>Leptosia</taxon>
    </lineage>
</organism>
<evidence type="ECO:0000313" key="3">
    <source>
        <dbReference type="Proteomes" id="UP001497472"/>
    </source>
</evidence>
<dbReference type="Proteomes" id="UP001497472">
    <property type="component" value="Unassembled WGS sequence"/>
</dbReference>
<keyword evidence="3" id="KW-1185">Reference proteome</keyword>
<evidence type="ECO:0000313" key="2">
    <source>
        <dbReference type="EMBL" id="CAK1554726.1"/>
    </source>
</evidence>
<feature type="compositionally biased region" description="Polar residues" evidence="1">
    <location>
        <begin position="413"/>
        <end position="428"/>
    </location>
</feature>
<feature type="region of interest" description="Disordered" evidence="1">
    <location>
        <begin position="413"/>
        <end position="437"/>
    </location>
</feature>
<reference evidence="2 3" key="1">
    <citation type="submission" date="2023-11" db="EMBL/GenBank/DDBJ databases">
        <authorList>
            <person name="Okamura Y."/>
        </authorList>
    </citation>
    <scope>NUCLEOTIDE SEQUENCE [LARGE SCALE GENOMIC DNA]</scope>
</reference>
<sequence length="510" mass="58701">MSGNDKKKSSFRKIFPFLYSKSKDKRKEVPHIEKLAINNNQASNQYQNPQNVVSKNDRFNVIEQNDRIYENLCMTPTSCKSHHQVTDTYNSTKRRQQINEEHHTLIQSKDQYSPQTSPIFNNSQHPSNMSYYPDIYYHSVERLADKVLVVDREVLRASQVRRDPESVGAEIRKVSTKFLVSPKKEATVRTMKPIRANSFSIRDSEPVELRKVNRDTGSLRRAYHYSAPTSPISVGHRIPTMPTTVSPDEKFRKSLLEAEVSRTSLSRTSERSKSTPPTSLFRETDSPILYSETKRSSKEVARQKVEAFYWQKIKEMKDQDDLNLLQNLLPLKYNTLSTSNTINTGETTYLNSPFRRGVPERRTDTYIHSSASYYTDPQKSNSVIVGNQTPARGTPPIRLRRNEDNISITSTNSKLSKCSKNTSSMNTFSTRPPVPPVRTTSVAASNKTNENRVHLDDSNIYFEYESGSEAAEIQRILRSDDYKDEDTKINVRNQERELKKLFCFELKHSA</sequence>
<accession>A0AAV1JYW0</accession>